<evidence type="ECO:0000256" key="2">
    <source>
        <dbReference type="ARBA" id="ARBA00022448"/>
    </source>
</evidence>
<dbReference type="AlphaFoldDB" id="E8R0D0"/>
<evidence type="ECO:0000256" key="3">
    <source>
        <dbReference type="ARBA" id="ARBA00022741"/>
    </source>
</evidence>
<name>E8R0D0_ISOPI</name>
<keyword evidence="8" id="KW-1185">Reference proteome</keyword>
<dbReference type="EMBL" id="CP002353">
    <property type="protein sequence ID" value="ADV62257.1"/>
    <property type="molecule type" value="Genomic_DNA"/>
</dbReference>
<keyword evidence="2" id="KW-0813">Transport</keyword>
<dbReference type="GO" id="GO:0005524">
    <property type="term" value="F:ATP binding"/>
    <property type="evidence" value="ECO:0007669"/>
    <property type="project" value="UniProtKB-KW"/>
</dbReference>
<evidence type="ECO:0000313" key="8">
    <source>
        <dbReference type="Proteomes" id="UP000008631"/>
    </source>
</evidence>
<feature type="domain" description="ABC transporter" evidence="6">
    <location>
        <begin position="24"/>
        <end position="254"/>
    </location>
</feature>
<evidence type="ECO:0000256" key="1">
    <source>
        <dbReference type="ARBA" id="ARBA00005417"/>
    </source>
</evidence>
<feature type="compositionally biased region" description="Polar residues" evidence="5">
    <location>
        <begin position="1"/>
        <end position="19"/>
    </location>
</feature>
<dbReference type="PROSITE" id="PS50893">
    <property type="entry name" value="ABC_TRANSPORTER_2"/>
    <property type="match status" value="1"/>
</dbReference>
<dbReference type="InterPro" id="IPR027417">
    <property type="entry name" value="P-loop_NTPase"/>
</dbReference>
<feature type="region of interest" description="Disordered" evidence="5">
    <location>
        <begin position="1"/>
        <end position="21"/>
    </location>
</feature>
<dbReference type="PANTHER" id="PTHR43335:SF3">
    <property type="entry name" value="ABC TRANSPORTER"/>
    <property type="match status" value="1"/>
</dbReference>
<dbReference type="KEGG" id="ipa:Isop_1673"/>
<dbReference type="CDD" id="cd03230">
    <property type="entry name" value="ABC_DR_subfamily_A"/>
    <property type="match status" value="1"/>
</dbReference>
<gene>
    <name evidence="7" type="ordered locus">Isop_1673</name>
</gene>
<evidence type="ECO:0000256" key="5">
    <source>
        <dbReference type="SAM" id="MobiDB-lite"/>
    </source>
</evidence>
<protein>
    <submittedName>
        <fullName evidence="7">ABC transporter related protein</fullName>
    </submittedName>
</protein>
<keyword evidence="4" id="KW-0067">ATP-binding</keyword>
<dbReference type="HOGENOM" id="CLU_000604_1_2_0"/>
<dbReference type="Proteomes" id="UP000008631">
    <property type="component" value="Chromosome"/>
</dbReference>
<reference evidence="7 8" key="2">
    <citation type="journal article" date="2011" name="Stand. Genomic Sci.">
        <title>Complete genome sequence of Isosphaera pallida type strain (IS1B).</title>
        <authorList>
            <consortium name="US DOE Joint Genome Institute (JGI-PGF)"/>
            <person name="Goker M."/>
            <person name="Cleland D."/>
            <person name="Saunders E."/>
            <person name="Lapidus A."/>
            <person name="Nolan M."/>
            <person name="Lucas S."/>
            <person name="Hammon N."/>
            <person name="Deshpande S."/>
            <person name="Cheng J.F."/>
            <person name="Tapia R."/>
            <person name="Han C."/>
            <person name="Goodwin L."/>
            <person name="Pitluck S."/>
            <person name="Liolios K."/>
            <person name="Pagani I."/>
            <person name="Ivanova N."/>
            <person name="Mavromatis K."/>
            <person name="Pati A."/>
            <person name="Chen A."/>
            <person name="Palaniappan K."/>
            <person name="Land M."/>
            <person name="Hauser L."/>
            <person name="Chang Y.J."/>
            <person name="Jeffries C.D."/>
            <person name="Detter J.C."/>
            <person name="Beck B."/>
            <person name="Woyke T."/>
            <person name="Bristow J."/>
            <person name="Eisen J.A."/>
            <person name="Markowitz V."/>
            <person name="Hugenholtz P."/>
            <person name="Kyrpides N.C."/>
            <person name="Klenk H.P."/>
        </authorList>
    </citation>
    <scope>NUCLEOTIDE SEQUENCE [LARGE SCALE GENOMIC DNA]</scope>
    <source>
        <strain evidence="8">ATCC 43644 / DSM 9630 / IS1B</strain>
    </source>
</reference>
<dbReference type="InParanoid" id="E8R0D0"/>
<dbReference type="eggNOG" id="COG1131">
    <property type="taxonomic scope" value="Bacteria"/>
</dbReference>
<dbReference type="Gene3D" id="3.40.50.300">
    <property type="entry name" value="P-loop containing nucleotide triphosphate hydrolases"/>
    <property type="match status" value="1"/>
</dbReference>
<reference key="1">
    <citation type="submission" date="2010-11" db="EMBL/GenBank/DDBJ databases">
        <title>The complete sequence of chromosome of Isophaera pallida ATCC 43644.</title>
        <authorList>
            <consortium name="US DOE Joint Genome Institute (JGI-PGF)"/>
            <person name="Lucas S."/>
            <person name="Copeland A."/>
            <person name="Lapidus A."/>
            <person name="Bruce D."/>
            <person name="Goodwin L."/>
            <person name="Pitluck S."/>
            <person name="Kyrpides N."/>
            <person name="Mavromatis K."/>
            <person name="Pagani I."/>
            <person name="Ivanova N."/>
            <person name="Saunders E."/>
            <person name="Brettin T."/>
            <person name="Detter J.C."/>
            <person name="Han C."/>
            <person name="Tapia R."/>
            <person name="Land M."/>
            <person name="Hauser L."/>
            <person name="Markowitz V."/>
            <person name="Cheng J.-F."/>
            <person name="Hugenholtz P."/>
            <person name="Woyke T."/>
            <person name="Wu D."/>
            <person name="Eisen J.A."/>
        </authorList>
    </citation>
    <scope>NUCLEOTIDE SEQUENCE</scope>
    <source>
        <strain>ATCC 43644</strain>
    </source>
</reference>
<dbReference type="GO" id="GO:0016887">
    <property type="term" value="F:ATP hydrolysis activity"/>
    <property type="evidence" value="ECO:0007669"/>
    <property type="project" value="InterPro"/>
</dbReference>
<sequence length="330" mass="37078">MSVTQLETAPGTQAASSTADEPMIHTHDLTKKYGELFALNRLNLTLHRGDVYGFIGPNGAGKTTTMRILATLLNPSWGEASVCGYSIYTGAKEIRRAIGYMPDFFGVYDDMKVIEYLEFFAAAYRIKGAKRKKICDEVLNLVDLTYKRDAMVTSLSRGMTQRLGLARVLLHNPQVLLLDEPASGLDPRARIEIRGVLKELQKMGKTILVSSHILPELADICNKIGIIEQGVLIVNGAVTDVMKQVRTTIVLNINVAERRKEAADFLERQPEVEEVQERPDYLMVKLRPEVERFSDLARRLIENGFELTLFREDEINLETAFMRLTKGITS</sequence>
<keyword evidence="3" id="KW-0547">Nucleotide-binding</keyword>
<proteinExistence type="inferred from homology"/>
<dbReference type="InterPro" id="IPR003593">
    <property type="entry name" value="AAA+_ATPase"/>
</dbReference>
<evidence type="ECO:0000256" key="4">
    <source>
        <dbReference type="ARBA" id="ARBA00022840"/>
    </source>
</evidence>
<evidence type="ECO:0000259" key="6">
    <source>
        <dbReference type="PROSITE" id="PS50893"/>
    </source>
</evidence>
<comment type="similarity">
    <text evidence="1">Belongs to the ABC transporter superfamily.</text>
</comment>
<accession>E8R0D0</accession>
<organism evidence="7 8">
    <name type="scientific">Isosphaera pallida (strain ATCC 43644 / DSM 9630 / IS1B)</name>
    <dbReference type="NCBI Taxonomy" id="575540"/>
    <lineage>
        <taxon>Bacteria</taxon>
        <taxon>Pseudomonadati</taxon>
        <taxon>Planctomycetota</taxon>
        <taxon>Planctomycetia</taxon>
        <taxon>Isosphaerales</taxon>
        <taxon>Isosphaeraceae</taxon>
        <taxon>Isosphaera</taxon>
    </lineage>
</organism>
<evidence type="ECO:0000313" key="7">
    <source>
        <dbReference type="EMBL" id="ADV62257.1"/>
    </source>
</evidence>
<dbReference type="PANTHER" id="PTHR43335">
    <property type="entry name" value="ABC TRANSPORTER, ATP-BINDING PROTEIN"/>
    <property type="match status" value="1"/>
</dbReference>
<dbReference type="SMART" id="SM00382">
    <property type="entry name" value="AAA"/>
    <property type="match status" value="1"/>
</dbReference>
<dbReference type="STRING" id="575540.Isop_1673"/>
<dbReference type="InterPro" id="IPR003439">
    <property type="entry name" value="ABC_transporter-like_ATP-bd"/>
</dbReference>
<dbReference type="SUPFAM" id="SSF52540">
    <property type="entry name" value="P-loop containing nucleoside triphosphate hydrolases"/>
    <property type="match status" value="1"/>
</dbReference>
<dbReference type="Pfam" id="PF00005">
    <property type="entry name" value="ABC_tran"/>
    <property type="match status" value="1"/>
</dbReference>